<keyword evidence="2" id="KW-1185">Reference proteome</keyword>
<evidence type="ECO:0000313" key="1">
    <source>
        <dbReference type="EMBL" id="KAJ1947229.1"/>
    </source>
</evidence>
<protein>
    <submittedName>
        <fullName evidence="1">Uncharacterized protein</fullName>
    </submittedName>
</protein>
<dbReference type="Proteomes" id="UP001150603">
    <property type="component" value="Unassembled WGS sequence"/>
</dbReference>
<evidence type="ECO:0000313" key="2">
    <source>
        <dbReference type="Proteomes" id="UP001150603"/>
    </source>
</evidence>
<gene>
    <name evidence="1" type="ORF">FBU59_001901</name>
</gene>
<sequence>MLRLSRVMHPTYRKTAWASRSIPAARPFHSTNYWCSPNPTSKKAEPDHEWHGECEEPRIEKPLIVRPGLWALAFSAGMFYTCAKFETGAFSSVTNQLHSVIGLVDREVSAETQAEIDEILSDPAA</sequence>
<accession>A0ACC1JCR0</accession>
<reference evidence="1" key="1">
    <citation type="submission" date="2022-07" db="EMBL/GenBank/DDBJ databases">
        <title>Phylogenomic reconstructions and comparative analyses of Kickxellomycotina fungi.</title>
        <authorList>
            <person name="Reynolds N.K."/>
            <person name="Stajich J.E."/>
            <person name="Barry K."/>
            <person name="Grigoriev I.V."/>
            <person name="Crous P."/>
            <person name="Smith M.E."/>
        </authorList>
    </citation>
    <scope>NUCLEOTIDE SEQUENCE</scope>
    <source>
        <strain evidence="1">NRRL 5244</strain>
    </source>
</reference>
<comment type="caution">
    <text evidence="1">The sequence shown here is derived from an EMBL/GenBank/DDBJ whole genome shotgun (WGS) entry which is preliminary data.</text>
</comment>
<proteinExistence type="predicted"/>
<organism evidence="1 2">
    <name type="scientific">Linderina macrospora</name>
    <dbReference type="NCBI Taxonomy" id="4868"/>
    <lineage>
        <taxon>Eukaryota</taxon>
        <taxon>Fungi</taxon>
        <taxon>Fungi incertae sedis</taxon>
        <taxon>Zoopagomycota</taxon>
        <taxon>Kickxellomycotina</taxon>
        <taxon>Kickxellomycetes</taxon>
        <taxon>Kickxellales</taxon>
        <taxon>Kickxellaceae</taxon>
        <taxon>Linderina</taxon>
    </lineage>
</organism>
<name>A0ACC1JCR0_9FUNG</name>
<dbReference type="EMBL" id="JANBPW010000951">
    <property type="protein sequence ID" value="KAJ1947229.1"/>
    <property type="molecule type" value="Genomic_DNA"/>
</dbReference>